<name>L8GEH6_ACACF</name>
<keyword evidence="4" id="KW-1185">Reference proteome</keyword>
<dbReference type="RefSeq" id="XP_004333287.1">
    <property type="nucleotide sequence ID" value="XM_004333239.1"/>
</dbReference>
<dbReference type="KEGG" id="acan:ACA1_127650"/>
<proteinExistence type="predicted"/>
<evidence type="ECO:0000313" key="3">
    <source>
        <dbReference type="EMBL" id="ELR11274.1"/>
    </source>
</evidence>
<feature type="signal peptide" evidence="2">
    <location>
        <begin position="1"/>
        <end position="20"/>
    </location>
</feature>
<feature type="region of interest" description="Disordered" evidence="1">
    <location>
        <begin position="20"/>
        <end position="54"/>
    </location>
</feature>
<protein>
    <submittedName>
        <fullName evidence="3">Uncharacterized protein</fullName>
    </submittedName>
</protein>
<dbReference type="GeneID" id="14911698"/>
<evidence type="ECO:0000256" key="2">
    <source>
        <dbReference type="SAM" id="SignalP"/>
    </source>
</evidence>
<dbReference type="AlphaFoldDB" id="L8GEH6"/>
<gene>
    <name evidence="3" type="ORF">ACA1_127650</name>
</gene>
<sequence>MQGLASVFIALSLLLSPLTGDHNGANNSASDGAMTLRKQGEHSNSGYYSKGPVLSSIEGGSKGAMTIRDNDNSDCPIKYPDINSKAYCECVVGRSDNFVCDR</sequence>
<feature type="chain" id="PRO_5003990000" evidence="2">
    <location>
        <begin position="21"/>
        <end position="102"/>
    </location>
</feature>
<organism evidence="3 4">
    <name type="scientific">Acanthamoeba castellanii (strain ATCC 30010 / Neff)</name>
    <dbReference type="NCBI Taxonomy" id="1257118"/>
    <lineage>
        <taxon>Eukaryota</taxon>
        <taxon>Amoebozoa</taxon>
        <taxon>Discosea</taxon>
        <taxon>Longamoebia</taxon>
        <taxon>Centramoebida</taxon>
        <taxon>Acanthamoebidae</taxon>
        <taxon>Acanthamoeba</taxon>
    </lineage>
</organism>
<dbReference type="Proteomes" id="UP000011083">
    <property type="component" value="Unassembled WGS sequence"/>
</dbReference>
<evidence type="ECO:0000313" key="4">
    <source>
        <dbReference type="Proteomes" id="UP000011083"/>
    </source>
</evidence>
<dbReference type="EMBL" id="KB008155">
    <property type="protein sequence ID" value="ELR11274.1"/>
    <property type="molecule type" value="Genomic_DNA"/>
</dbReference>
<evidence type="ECO:0000256" key="1">
    <source>
        <dbReference type="SAM" id="MobiDB-lite"/>
    </source>
</evidence>
<dbReference type="VEuPathDB" id="AmoebaDB:ACA1_127650"/>
<keyword evidence="2" id="KW-0732">Signal</keyword>
<accession>L8GEH6</accession>
<reference evidence="3 4" key="1">
    <citation type="journal article" date="2013" name="Genome Biol.">
        <title>Genome of Acanthamoeba castellanii highlights extensive lateral gene transfer and early evolution of tyrosine kinase signaling.</title>
        <authorList>
            <person name="Clarke M."/>
            <person name="Lohan A.J."/>
            <person name="Liu B."/>
            <person name="Lagkouvardos I."/>
            <person name="Roy S."/>
            <person name="Zafar N."/>
            <person name="Bertelli C."/>
            <person name="Schilde C."/>
            <person name="Kianianmomeni A."/>
            <person name="Burglin T.R."/>
            <person name="Frech C."/>
            <person name="Turcotte B."/>
            <person name="Kopec K.O."/>
            <person name="Synnott J.M."/>
            <person name="Choo C."/>
            <person name="Paponov I."/>
            <person name="Finkler A."/>
            <person name="Soon Heng Tan C."/>
            <person name="Hutchins A.P."/>
            <person name="Weinmeier T."/>
            <person name="Rattei T."/>
            <person name="Chu J.S."/>
            <person name="Gimenez G."/>
            <person name="Irimia M."/>
            <person name="Rigden D.J."/>
            <person name="Fitzpatrick D.A."/>
            <person name="Lorenzo-Morales J."/>
            <person name="Bateman A."/>
            <person name="Chiu C.H."/>
            <person name="Tang P."/>
            <person name="Hegemann P."/>
            <person name="Fromm H."/>
            <person name="Raoult D."/>
            <person name="Greub G."/>
            <person name="Miranda-Saavedra D."/>
            <person name="Chen N."/>
            <person name="Nash P."/>
            <person name="Ginger M.L."/>
            <person name="Horn M."/>
            <person name="Schaap P."/>
            <person name="Caler L."/>
            <person name="Loftus B."/>
        </authorList>
    </citation>
    <scope>NUCLEOTIDE SEQUENCE [LARGE SCALE GENOMIC DNA]</scope>
    <source>
        <strain evidence="3 4">Neff</strain>
    </source>
</reference>